<evidence type="ECO:0000256" key="1">
    <source>
        <dbReference type="ARBA" id="ARBA00022490"/>
    </source>
</evidence>
<proteinExistence type="predicted"/>
<evidence type="ECO:0000256" key="4">
    <source>
        <dbReference type="ARBA" id="ARBA00022857"/>
    </source>
</evidence>
<keyword evidence="11" id="KW-1185">Reference proteome</keyword>
<keyword evidence="9" id="KW-1208">Phospholipid metabolism</keyword>
<dbReference type="OrthoDB" id="9763580at2"/>
<name>A0A554A4J1_9BACI</name>
<evidence type="ECO:0000313" key="11">
    <source>
        <dbReference type="Proteomes" id="UP000318521"/>
    </source>
</evidence>
<sequence length="374" mass="41260">MESPTFQHSTHPIIIAEKAFGAMTDYVVSQSYKNIIMIVDENTYKAAGKEVEDYLNETNSKLSIHCLQCNDKGDIIADEQTIVDVLIQVQPETDCLLAVGSGTIHDIVRFVSAKIGKPFISLPTAPSVDGFNSKGAPIIIKGVKTTYQTVAPVALFADVTILSQAPAPLIAAGFGDMIGKHTSLVDWKAGALIAGEAYDQDIADLTREAMEACIDVAEKIGQGDIEGIEVLMKGLVLSGIAMASFGASHPASGAEHHLSHYWEMRFIEDGHKQLFHGAKIGRSTLLIMNYYKQMVKPSLEKDPTEQNLRLVELIDSLPDVAKVEKDLRLAGWNPDHVQIDEELIQLSLLKAYHLRDRWTLLRYYHETLHWGPDL</sequence>
<comment type="caution">
    <text evidence="10">The sequence shown here is derived from an EMBL/GenBank/DDBJ whole genome shotgun (WGS) entry which is preliminary data.</text>
</comment>
<dbReference type="PANTHER" id="PTHR43616">
    <property type="entry name" value="GLYCEROL DEHYDROGENASE"/>
    <property type="match status" value="1"/>
</dbReference>
<dbReference type="EMBL" id="VLXZ01000001">
    <property type="protein sequence ID" value="TSB48609.1"/>
    <property type="molecule type" value="Genomic_DNA"/>
</dbReference>
<dbReference type="CDD" id="cd08175">
    <property type="entry name" value="G1PDH"/>
    <property type="match status" value="1"/>
</dbReference>
<dbReference type="Proteomes" id="UP000318521">
    <property type="component" value="Unassembled WGS sequence"/>
</dbReference>
<dbReference type="GO" id="GO:0008654">
    <property type="term" value="P:phospholipid biosynthetic process"/>
    <property type="evidence" value="ECO:0007669"/>
    <property type="project" value="UniProtKB-KW"/>
</dbReference>
<dbReference type="Gene3D" id="1.20.1090.10">
    <property type="entry name" value="Dehydroquinate synthase-like - alpha domain"/>
    <property type="match status" value="1"/>
</dbReference>
<evidence type="ECO:0000256" key="9">
    <source>
        <dbReference type="ARBA" id="ARBA00023264"/>
    </source>
</evidence>
<dbReference type="Pfam" id="PF13685">
    <property type="entry name" value="Fe-ADH_2"/>
    <property type="match status" value="1"/>
</dbReference>
<evidence type="ECO:0000313" key="10">
    <source>
        <dbReference type="EMBL" id="TSB48609.1"/>
    </source>
</evidence>
<dbReference type="SUPFAM" id="SSF56796">
    <property type="entry name" value="Dehydroquinate synthase-like"/>
    <property type="match status" value="1"/>
</dbReference>
<evidence type="ECO:0000256" key="3">
    <source>
        <dbReference type="ARBA" id="ARBA00022723"/>
    </source>
</evidence>
<dbReference type="PANTHER" id="PTHR43616:SF5">
    <property type="entry name" value="GLYCEROL DEHYDROGENASE 1"/>
    <property type="match status" value="1"/>
</dbReference>
<keyword evidence="5" id="KW-0560">Oxidoreductase</keyword>
<keyword evidence="2" id="KW-0444">Lipid biosynthesis</keyword>
<dbReference type="GO" id="GO:0016614">
    <property type="term" value="F:oxidoreductase activity, acting on CH-OH group of donors"/>
    <property type="evidence" value="ECO:0007669"/>
    <property type="project" value="InterPro"/>
</dbReference>
<keyword evidence="3" id="KW-0479">Metal-binding</keyword>
<evidence type="ECO:0000256" key="5">
    <source>
        <dbReference type="ARBA" id="ARBA00023002"/>
    </source>
</evidence>
<evidence type="ECO:0000256" key="7">
    <source>
        <dbReference type="ARBA" id="ARBA00023098"/>
    </source>
</evidence>
<dbReference type="InterPro" id="IPR032837">
    <property type="entry name" value="G1PDH"/>
</dbReference>
<keyword evidence="6" id="KW-0520">NAD</keyword>
<dbReference type="Gene3D" id="3.40.50.1970">
    <property type="match status" value="1"/>
</dbReference>
<dbReference type="InterPro" id="IPR016205">
    <property type="entry name" value="Glycerol_DH"/>
</dbReference>
<keyword evidence="7" id="KW-0443">Lipid metabolism</keyword>
<keyword evidence="4" id="KW-0521">NADP</keyword>
<accession>A0A554A4J1</accession>
<dbReference type="AlphaFoldDB" id="A0A554A4J1"/>
<organism evidence="10 11">
    <name type="scientific">Alkalicoccobacillus porphyridii</name>
    <dbReference type="NCBI Taxonomy" id="2597270"/>
    <lineage>
        <taxon>Bacteria</taxon>
        <taxon>Bacillati</taxon>
        <taxon>Bacillota</taxon>
        <taxon>Bacilli</taxon>
        <taxon>Bacillales</taxon>
        <taxon>Bacillaceae</taxon>
        <taxon>Alkalicoccobacillus</taxon>
    </lineage>
</organism>
<evidence type="ECO:0000256" key="8">
    <source>
        <dbReference type="ARBA" id="ARBA00023209"/>
    </source>
</evidence>
<evidence type="ECO:0000256" key="2">
    <source>
        <dbReference type="ARBA" id="ARBA00022516"/>
    </source>
</evidence>
<keyword evidence="8" id="KW-0594">Phospholipid biosynthesis</keyword>
<gene>
    <name evidence="10" type="ORF">FN960_01025</name>
</gene>
<dbReference type="GO" id="GO:0046872">
    <property type="term" value="F:metal ion binding"/>
    <property type="evidence" value="ECO:0007669"/>
    <property type="project" value="UniProtKB-KW"/>
</dbReference>
<protein>
    <submittedName>
        <fullName evidence="10">sn-glycerol-1-phosphate dehydrogenase</fullName>
    </submittedName>
</protein>
<evidence type="ECO:0000256" key="6">
    <source>
        <dbReference type="ARBA" id="ARBA00023027"/>
    </source>
</evidence>
<reference evidence="10 11" key="1">
    <citation type="submission" date="2019-07" db="EMBL/GenBank/DDBJ databases">
        <authorList>
            <person name="Park Y.J."/>
            <person name="Jeong S.E."/>
            <person name="Jung H.S."/>
        </authorList>
    </citation>
    <scope>NUCLEOTIDE SEQUENCE [LARGE SCALE GENOMIC DNA]</scope>
    <source>
        <strain evidence="11">P16(2019)</strain>
    </source>
</reference>
<keyword evidence="1" id="KW-0963">Cytoplasm</keyword>